<proteinExistence type="inferred from homology"/>
<dbReference type="EMBL" id="JBBPBN010000059">
    <property type="protein sequence ID" value="KAK8988180.1"/>
    <property type="molecule type" value="Genomic_DNA"/>
</dbReference>
<protein>
    <submittedName>
        <fullName evidence="4">Uncharacterized protein</fullName>
    </submittedName>
</protein>
<gene>
    <name evidence="4" type="ORF">V6N11_065776</name>
</gene>
<dbReference type="InterPro" id="IPR038538">
    <property type="entry name" value="MTERF_sf"/>
</dbReference>
<dbReference type="InterPro" id="IPR003690">
    <property type="entry name" value="MTERF"/>
</dbReference>
<accession>A0ABR2PIF4</accession>
<dbReference type="Pfam" id="PF02536">
    <property type="entry name" value="mTERF"/>
    <property type="match status" value="1"/>
</dbReference>
<keyword evidence="2" id="KW-0805">Transcription regulation</keyword>
<evidence type="ECO:0000313" key="4">
    <source>
        <dbReference type="EMBL" id="KAK8988180.1"/>
    </source>
</evidence>
<comment type="caution">
    <text evidence="4">The sequence shown here is derived from an EMBL/GenBank/DDBJ whole genome shotgun (WGS) entry which is preliminary data.</text>
</comment>
<evidence type="ECO:0000313" key="5">
    <source>
        <dbReference type="Proteomes" id="UP001396334"/>
    </source>
</evidence>
<evidence type="ECO:0000256" key="1">
    <source>
        <dbReference type="ARBA" id="ARBA00007692"/>
    </source>
</evidence>
<keyword evidence="2" id="KW-0806">Transcription termination</keyword>
<keyword evidence="3" id="KW-0809">Transit peptide</keyword>
<name>A0ABR2PIF4_9ROSI</name>
<keyword evidence="5" id="KW-1185">Reference proteome</keyword>
<evidence type="ECO:0000256" key="3">
    <source>
        <dbReference type="ARBA" id="ARBA00022946"/>
    </source>
</evidence>
<dbReference type="Proteomes" id="UP001396334">
    <property type="component" value="Unassembled WGS sequence"/>
</dbReference>
<comment type="similarity">
    <text evidence="1">Belongs to the mTERF family.</text>
</comment>
<reference evidence="4 5" key="1">
    <citation type="journal article" date="2024" name="G3 (Bethesda)">
        <title>Genome assembly of Hibiscus sabdariffa L. provides insights into metabolisms of medicinal natural products.</title>
        <authorList>
            <person name="Kim T."/>
        </authorList>
    </citation>
    <scope>NUCLEOTIDE SEQUENCE [LARGE SCALE GENOMIC DNA]</scope>
    <source>
        <strain evidence="4">TK-2024</strain>
        <tissue evidence="4">Old leaves</tissue>
    </source>
</reference>
<dbReference type="PANTHER" id="PTHR13068">
    <property type="entry name" value="CGI-12 PROTEIN-RELATED"/>
    <property type="match status" value="1"/>
</dbReference>
<keyword evidence="2" id="KW-0804">Transcription</keyword>
<organism evidence="4 5">
    <name type="scientific">Hibiscus sabdariffa</name>
    <name type="common">roselle</name>
    <dbReference type="NCBI Taxonomy" id="183260"/>
    <lineage>
        <taxon>Eukaryota</taxon>
        <taxon>Viridiplantae</taxon>
        <taxon>Streptophyta</taxon>
        <taxon>Embryophyta</taxon>
        <taxon>Tracheophyta</taxon>
        <taxon>Spermatophyta</taxon>
        <taxon>Magnoliopsida</taxon>
        <taxon>eudicotyledons</taxon>
        <taxon>Gunneridae</taxon>
        <taxon>Pentapetalae</taxon>
        <taxon>rosids</taxon>
        <taxon>malvids</taxon>
        <taxon>Malvales</taxon>
        <taxon>Malvaceae</taxon>
        <taxon>Malvoideae</taxon>
        <taxon>Hibiscus</taxon>
    </lineage>
</organism>
<dbReference type="PANTHER" id="PTHR13068:SF166">
    <property type="entry name" value="TRANSCRIPTION TERMINATION FACTOR MTERF15, MITOCHONDRIAL-LIKE"/>
    <property type="match status" value="1"/>
</dbReference>
<sequence>MFNPRNKSIITSFFNTLRIVTNNHSFSNNNPSLFFAVRSISKTSNFGTTRNLTISYLRNEIGFSEKSAVEASRVVKLKTTEKPDSGKAASDPDIFKILFKSKLIGADLEEKIVPWFNILSSLLESNSKVIAAIKKKPSLIWRKFNVERLSAKIEFFRSKGASGPDIFDILFQSAYVMNTSLEEHMIPCFNHLSNLFQSDSKTISFLMTEKSYILHNGFMFGEMLDNVKFLREDGVPESDILLMFNENPDVFISVSDQFKWCVKLLKRIGMDRSSEKFLPAISVFLNERYYDGIKIKFLIYKHYGFSKEDIWEVFRRDPDVLAGGEFPEQIAAVMDFLVEQIGFQPLVIVNQPSVFGLDFKKRIVPRGLYAKELMSKGLIKELSLSPLFDCSEKEFLQMFINRFEDEAPELLQLYKEKCRLGVSDEYRVWHHHVYIKRYIKLGLVV</sequence>
<evidence type="ECO:0000256" key="2">
    <source>
        <dbReference type="ARBA" id="ARBA00022472"/>
    </source>
</evidence>
<dbReference type="Gene3D" id="1.25.70.10">
    <property type="entry name" value="Transcription termination factor 3, mitochondrial"/>
    <property type="match status" value="1"/>
</dbReference>